<keyword evidence="2" id="KW-1185">Reference proteome</keyword>
<dbReference type="Proteomes" id="UP000663722">
    <property type="component" value="Chromosome"/>
</dbReference>
<dbReference type="AlphaFoldDB" id="A0A975BHS9"/>
<protein>
    <submittedName>
        <fullName evidence="1">Uncharacterized protein</fullName>
    </submittedName>
</protein>
<evidence type="ECO:0000313" key="1">
    <source>
        <dbReference type="EMBL" id="QTA85285.1"/>
    </source>
</evidence>
<name>A0A975BHS9_9BACT</name>
<proteinExistence type="predicted"/>
<organism evidence="1 2">
    <name type="scientific">Desulfonema magnum</name>
    <dbReference type="NCBI Taxonomy" id="45655"/>
    <lineage>
        <taxon>Bacteria</taxon>
        <taxon>Pseudomonadati</taxon>
        <taxon>Thermodesulfobacteriota</taxon>
        <taxon>Desulfobacteria</taxon>
        <taxon>Desulfobacterales</taxon>
        <taxon>Desulfococcaceae</taxon>
        <taxon>Desulfonema</taxon>
    </lineage>
</organism>
<reference evidence="1" key="1">
    <citation type="journal article" date="2021" name="Microb. Physiol.">
        <title>Proteogenomic Insights into the Physiology of Marine, Sulfate-Reducing, Filamentous Desulfonema limicola and Desulfonema magnum.</title>
        <authorList>
            <person name="Schnaars V."/>
            <person name="Wohlbrand L."/>
            <person name="Scheve S."/>
            <person name="Hinrichs C."/>
            <person name="Reinhardt R."/>
            <person name="Rabus R."/>
        </authorList>
    </citation>
    <scope>NUCLEOTIDE SEQUENCE</scope>
    <source>
        <strain evidence="1">4be13</strain>
    </source>
</reference>
<dbReference type="RefSeq" id="WP_207681406.1">
    <property type="nucleotide sequence ID" value="NZ_CP061800.1"/>
</dbReference>
<accession>A0A975BHS9</accession>
<sequence>MRINSKQQELIRGLVELLEENFPEIEFIDVTESPENPNDLWVNVTRPYDEDRELELSEFFGDKCTDILMDYGYHILVMPIIRKASRAA</sequence>
<evidence type="ECO:0000313" key="2">
    <source>
        <dbReference type="Proteomes" id="UP000663722"/>
    </source>
</evidence>
<dbReference type="EMBL" id="CP061800">
    <property type="protein sequence ID" value="QTA85285.1"/>
    <property type="molecule type" value="Genomic_DNA"/>
</dbReference>
<dbReference type="KEGG" id="dmm:dnm_012900"/>
<gene>
    <name evidence="1" type="ORF">dnm_012900</name>
</gene>